<gene>
    <name evidence="3" type="ORF">PsYK624_139180</name>
</gene>
<evidence type="ECO:0000313" key="3">
    <source>
        <dbReference type="EMBL" id="GJE97697.1"/>
    </source>
</evidence>
<keyword evidence="4" id="KW-1185">Reference proteome</keyword>
<keyword evidence="1" id="KW-0560">Oxidoreductase</keyword>
<name>A0A9P3GLS7_9APHY</name>
<dbReference type="AlphaFoldDB" id="A0A9P3GLS7"/>
<keyword evidence="1" id="KW-0408">Iron</keyword>
<dbReference type="PROSITE" id="PS51471">
    <property type="entry name" value="FE2OG_OXY"/>
    <property type="match status" value="1"/>
</dbReference>
<dbReference type="EMBL" id="BPQB01000075">
    <property type="protein sequence ID" value="GJE97697.1"/>
    <property type="molecule type" value="Genomic_DNA"/>
</dbReference>
<evidence type="ECO:0000256" key="1">
    <source>
        <dbReference type="RuleBase" id="RU003682"/>
    </source>
</evidence>
<feature type="domain" description="Fe2OG dioxygenase" evidence="2">
    <location>
        <begin position="138"/>
        <end position="240"/>
    </location>
</feature>
<dbReference type="InterPro" id="IPR044862">
    <property type="entry name" value="Pro_4_hyd_alph_FE2OG_OXY"/>
</dbReference>
<dbReference type="Proteomes" id="UP000703269">
    <property type="component" value="Unassembled WGS sequence"/>
</dbReference>
<sequence>MSSPTSDTFLAADSDPFVPEHPHLQALNDAISSKALPCSSGVFAVQREDLVLYYGTQEPNSKGLGRIDFSSHADDEIKHLAESCDIATFGRGLEDVHDESYRKAGKLDKGLFSSVFCPELSGLMHAIRHNILEGHTGKALQVELYKLNVYGPGSFFKAHKDTPRADNMIASLVIVLPTRHAGGALVLRHEGREFKFDSGKVLSEAQTPSIAYAAFYGDVEHEVEPVVSGYRVTLTYNLYLIDSVTTTVQDATAYELALKDAFRALLDDAQYLPNGGRVGFGLRHEYPIDLFPEEDPDDYYHEIYDSDNWVVDKLLGALKGSDAILKKTCNDLGLKASLRILYCDSQGDSVVIASHVTRPDFVYEEQMFTDVVASSGHGVFIKKDEHSEFQHEEVVNVHWATRMRPLDIKKMCTPNVTYGNEPMLYKVYSTMCLIVEVGSPDARFTAH</sequence>
<comment type="caution">
    <text evidence="3">The sequence shown here is derived from an EMBL/GenBank/DDBJ whole genome shotgun (WGS) entry which is preliminary data.</text>
</comment>
<protein>
    <submittedName>
        <fullName evidence="3">2OG-Fe(II) oxygenase</fullName>
    </submittedName>
</protein>
<dbReference type="InterPro" id="IPR005123">
    <property type="entry name" value="Oxoglu/Fe-dep_dioxygenase_dom"/>
</dbReference>
<keyword evidence="1" id="KW-0479">Metal-binding</keyword>
<dbReference type="GO" id="GO:0016491">
    <property type="term" value="F:oxidoreductase activity"/>
    <property type="evidence" value="ECO:0007669"/>
    <property type="project" value="UniProtKB-KW"/>
</dbReference>
<organism evidence="3 4">
    <name type="scientific">Phanerochaete sordida</name>
    <dbReference type="NCBI Taxonomy" id="48140"/>
    <lineage>
        <taxon>Eukaryota</taxon>
        <taxon>Fungi</taxon>
        <taxon>Dikarya</taxon>
        <taxon>Basidiomycota</taxon>
        <taxon>Agaricomycotina</taxon>
        <taxon>Agaricomycetes</taxon>
        <taxon>Polyporales</taxon>
        <taxon>Phanerochaetaceae</taxon>
        <taxon>Phanerochaete</taxon>
    </lineage>
</organism>
<evidence type="ECO:0000259" key="2">
    <source>
        <dbReference type="PROSITE" id="PS51471"/>
    </source>
</evidence>
<evidence type="ECO:0000313" key="4">
    <source>
        <dbReference type="Proteomes" id="UP000703269"/>
    </source>
</evidence>
<proteinExistence type="inferred from homology"/>
<dbReference type="Gene3D" id="2.60.120.620">
    <property type="entry name" value="q2cbj1_9rhob like domain"/>
    <property type="match status" value="1"/>
</dbReference>
<dbReference type="GO" id="GO:0046872">
    <property type="term" value="F:metal ion binding"/>
    <property type="evidence" value="ECO:0007669"/>
    <property type="project" value="UniProtKB-KW"/>
</dbReference>
<reference evidence="3 4" key="1">
    <citation type="submission" date="2021-08" db="EMBL/GenBank/DDBJ databases">
        <title>Draft Genome Sequence of Phanerochaete sordida strain YK-624.</title>
        <authorList>
            <person name="Mori T."/>
            <person name="Dohra H."/>
            <person name="Suzuki T."/>
            <person name="Kawagishi H."/>
            <person name="Hirai H."/>
        </authorList>
    </citation>
    <scope>NUCLEOTIDE SEQUENCE [LARGE SCALE GENOMIC DNA]</scope>
    <source>
        <strain evidence="3 4">YK-624</strain>
    </source>
</reference>
<accession>A0A9P3GLS7</accession>
<dbReference type="OrthoDB" id="27483at2759"/>
<dbReference type="PANTHER" id="PTHR33099">
    <property type="entry name" value="FE2OG DIOXYGENASE DOMAIN-CONTAINING PROTEIN"/>
    <property type="match status" value="1"/>
</dbReference>
<dbReference type="Pfam" id="PF13640">
    <property type="entry name" value="2OG-FeII_Oxy_3"/>
    <property type="match status" value="1"/>
</dbReference>
<comment type="similarity">
    <text evidence="1">Belongs to the iron/ascorbate-dependent oxidoreductase family.</text>
</comment>
<dbReference type="PANTHER" id="PTHR33099:SF7">
    <property type="entry name" value="MYND-TYPE DOMAIN-CONTAINING PROTEIN"/>
    <property type="match status" value="1"/>
</dbReference>